<feature type="region of interest" description="Disordered" evidence="7">
    <location>
        <begin position="223"/>
        <end position="248"/>
    </location>
</feature>
<keyword evidence="10" id="KW-1185">Reference proteome</keyword>
<dbReference type="GO" id="GO:0005737">
    <property type="term" value="C:cytoplasm"/>
    <property type="evidence" value="ECO:0007669"/>
    <property type="project" value="UniProtKB-SubCell"/>
</dbReference>
<dbReference type="InterPro" id="IPR041267">
    <property type="entry name" value="NLRP_HD2"/>
</dbReference>
<keyword evidence="5" id="KW-0547">Nucleotide-binding</keyword>
<evidence type="ECO:0000256" key="6">
    <source>
        <dbReference type="ARBA" id="ARBA00022840"/>
    </source>
</evidence>
<feature type="region of interest" description="Disordered" evidence="7">
    <location>
        <begin position="25"/>
        <end position="92"/>
    </location>
</feature>
<dbReference type="GO" id="GO:0005524">
    <property type="term" value="F:ATP binding"/>
    <property type="evidence" value="ECO:0007669"/>
    <property type="project" value="UniProtKB-KW"/>
</dbReference>
<dbReference type="PANTHER" id="PTHR24106">
    <property type="entry name" value="NACHT, LRR AND CARD DOMAINS-CONTAINING"/>
    <property type="match status" value="1"/>
</dbReference>
<dbReference type="PROSITE" id="PS50837">
    <property type="entry name" value="NACHT"/>
    <property type="match status" value="1"/>
</dbReference>
<dbReference type="SUPFAM" id="SSF52047">
    <property type="entry name" value="RNI-like"/>
    <property type="match status" value="1"/>
</dbReference>
<dbReference type="Gene3D" id="3.80.10.10">
    <property type="entry name" value="Ribonuclease Inhibitor"/>
    <property type="match status" value="1"/>
</dbReference>
<evidence type="ECO:0000256" key="2">
    <source>
        <dbReference type="ARBA" id="ARBA00022490"/>
    </source>
</evidence>
<dbReference type="InterPro" id="IPR051261">
    <property type="entry name" value="NLR"/>
</dbReference>
<dbReference type="Pfam" id="PF13516">
    <property type="entry name" value="LRR_6"/>
    <property type="match status" value="2"/>
</dbReference>
<dbReference type="Pfam" id="PF17779">
    <property type="entry name" value="WHD_NOD2"/>
    <property type="match status" value="1"/>
</dbReference>
<feature type="region of interest" description="Disordered" evidence="7">
    <location>
        <begin position="1212"/>
        <end position="1287"/>
    </location>
</feature>
<evidence type="ECO:0000313" key="10">
    <source>
        <dbReference type="Proteomes" id="UP001239994"/>
    </source>
</evidence>
<keyword evidence="4" id="KW-0677">Repeat</keyword>
<evidence type="ECO:0000256" key="4">
    <source>
        <dbReference type="ARBA" id="ARBA00022737"/>
    </source>
</evidence>
<feature type="region of interest" description="Disordered" evidence="7">
    <location>
        <begin position="184"/>
        <end position="209"/>
    </location>
</feature>
<accession>A0AAD9DPY5</accession>
<feature type="region of interest" description="Disordered" evidence="7">
    <location>
        <begin position="264"/>
        <end position="287"/>
    </location>
</feature>
<evidence type="ECO:0000256" key="3">
    <source>
        <dbReference type="ARBA" id="ARBA00022614"/>
    </source>
</evidence>
<evidence type="ECO:0000313" key="9">
    <source>
        <dbReference type="EMBL" id="KAK1790890.1"/>
    </source>
</evidence>
<feature type="region of interest" description="Disordered" evidence="7">
    <location>
        <begin position="106"/>
        <end position="131"/>
    </location>
</feature>
<comment type="subcellular location">
    <subcellularLocation>
        <location evidence="1">Cytoplasm</location>
    </subcellularLocation>
</comment>
<dbReference type="Proteomes" id="UP001239994">
    <property type="component" value="Unassembled WGS sequence"/>
</dbReference>
<proteinExistence type="predicted"/>
<evidence type="ECO:0000259" key="8">
    <source>
        <dbReference type="PROSITE" id="PS50837"/>
    </source>
</evidence>
<gene>
    <name evidence="9" type="ORF">P4O66_014057</name>
</gene>
<protein>
    <recommendedName>
        <fullName evidence="8">NACHT domain-containing protein</fullName>
    </recommendedName>
</protein>
<dbReference type="Gene3D" id="3.40.50.300">
    <property type="entry name" value="P-loop containing nucleotide triphosphate hydrolases"/>
    <property type="match status" value="1"/>
</dbReference>
<dbReference type="InterPro" id="IPR007111">
    <property type="entry name" value="NACHT_NTPase"/>
</dbReference>
<keyword evidence="6" id="KW-0067">ATP-binding</keyword>
<keyword evidence="2" id="KW-0963">Cytoplasm</keyword>
<dbReference type="FunFam" id="3.40.50.300:FF:000210">
    <property type="entry name" value="Si:dkey-16p6.1"/>
    <property type="match status" value="1"/>
</dbReference>
<feature type="domain" description="NACHT" evidence="8">
    <location>
        <begin position="404"/>
        <end position="538"/>
    </location>
</feature>
<dbReference type="InterPro" id="IPR029495">
    <property type="entry name" value="NACHT-assoc"/>
</dbReference>
<keyword evidence="3" id="KW-0433">Leucine-rich repeat</keyword>
<dbReference type="Pfam" id="PF17776">
    <property type="entry name" value="NLRC4_HD2"/>
    <property type="match status" value="1"/>
</dbReference>
<evidence type="ECO:0000256" key="7">
    <source>
        <dbReference type="SAM" id="MobiDB-lite"/>
    </source>
</evidence>
<dbReference type="InterPro" id="IPR041075">
    <property type="entry name" value="NOD1/2_WH"/>
</dbReference>
<dbReference type="EMBL" id="JAROKS010000021">
    <property type="protein sequence ID" value="KAK1790890.1"/>
    <property type="molecule type" value="Genomic_DNA"/>
</dbReference>
<dbReference type="InterPro" id="IPR027417">
    <property type="entry name" value="P-loop_NTPase"/>
</dbReference>
<reference evidence="9" key="1">
    <citation type="submission" date="2023-03" db="EMBL/GenBank/DDBJ databases">
        <title>Electrophorus voltai genome.</title>
        <authorList>
            <person name="Bian C."/>
        </authorList>
    </citation>
    <scope>NUCLEOTIDE SEQUENCE</scope>
    <source>
        <strain evidence="9">CB-2022</strain>
        <tissue evidence="9">Muscle</tissue>
    </source>
</reference>
<evidence type="ECO:0000256" key="5">
    <source>
        <dbReference type="ARBA" id="ARBA00022741"/>
    </source>
</evidence>
<feature type="region of interest" description="Disordered" evidence="7">
    <location>
        <begin position="145"/>
        <end position="170"/>
    </location>
</feature>
<dbReference type="SMART" id="SM01288">
    <property type="entry name" value="FISNA"/>
    <property type="match status" value="1"/>
</dbReference>
<dbReference type="InterPro" id="IPR001611">
    <property type="entry name" value="Leu-rich_rpt"/>
</dbReference>
<dbReference type="SMART" id="SM00368">
    <property type="entry name" value="LRR_RI"/>
    <property type="match status" value="7"/>
</dbReference>
<dbReference type="InterPro" id="IPR032675">
    <property type="entry name" value="LRR_dom_sf"/>
</dbReference>
<dbReference type="Pfam" id="PF05729">
    <property type="entry name" value="NACHT"/>
    <property type="match status" value="1"/>
</dbReference>
<comment type="caution">
    <text evidence="9">The sequence shown here is derived from an EMBL/GenBank/DDBJ whole genome shotgun (WGS) entry which is preliminary data.</text>
</comment>
<name>A0AAD9DPY5_9TELE</name>
<sequence>PFQQETPTSHEHSCVSMKSVWSIGRDEDFRKAKPPSGNGPFQQETPTSHEHSCVSMKSVWSIGRDEDFRKAKPPSGNGPFQQETPTSHEHSCVSMKSVWSIGRDEDFRKAKPPSGNGPFQQETPTSHEHSCVSMKSVWSIGRDEDFRKAKPPSGNGPFQQETPTSHEHSCVSMKSVWSIGRDEDFRKAKPPSGNGPFQQETPTSHEHSCVSMKSVWSIGRDEDFRKAKPPSGNGPFQQETPTSHEHSCVSMKSVWSIGRDEDFRKAKPPSGNGPFQQETPTSHEHSCVSMKSVWSIGRDEDFRKAKPPSGNGSLLTEEDVLRKHKWNLKRKSQCIFQETAQQGHPTLLGDIYTELYITEGESGEVSSNHEVKLIEKTSVRSATKDKPIKCNDIFKIIPGQSNIRTVMTKGVAGIGKTISVQKFILDWAEGTANQDIHLIFPLPFRELNLMKDRKLSLLNLLHHFFKEIGGSQTFEMEGYKVLFIFDGLDECRLPLHFQKRERCCDIRKTVSVDKLLTNLIKGNLLPSAFVWITSRPAAASQIPSLFVDRLTEVRGFNDPQKEQYFHKRISNQNLAKRIIAHIKLSRSLHIMCHIPVFCWLSAIVLERTLDDEENTETPSTLTQMYTHFLVVQTAIKNVKYQGTQEKDEVMIFKLGKLAFLQLSKGNIIFYEADLKKCGLDVREASVYSGVFTQIFREEFCLSQRKVFSFVHLSIQEHLAALYVFFAFSKQDRPTDPTSDLAVLLRASTVCELHKTAVDMALKSENGHLDLFLRFLLGLSLVSNQPLLQGLFAQSGCSLQSNDEIVHYIKEKIREDPSSDRRINLFYCLTELNHHSVVENLERSSGMLSIVMLIPELWSTLTFKFQTSEEEMDYFDLKTCIRTPKNCLKEFLGPDEVLSRTLPAVKAARSAELKGCGLTEKGCEALALAFSENRLELRELNLRENRLKDSGMKLLCAGLASPYCKLERLELRYCNLGVGSCEDLASALSSASSRLRDLNLRDNKHMLDLGIIHLSKGLKNQNCKLEKLQLSGCMLSELSCGALACALGSNPSGLRELELSCNRVLDAGVEHLSDGLRGPHCKLEKLFLCRCHLTEKSCGALARALQPNSSRLRELYLSGNQLHDADVKALVALKKTPHHKLEKLILQGNHAWNWDLPFSEADSVWPTQESAGGKGARVPSHARLGKLADNVGKSFGVVVPFIAGLHLLKPYTNPRLRGQAQGPARGREEASESEVPETCRPPGHGKFHGPVTGPGRRVRQTAGGREKERVGEADDEGQRDEDSGPRCGKTAVVRFRGARLLGRPIRQVGLSVLASWEWSTS</sequence>
<evidence type="ECO:0000256" key="1">
    <source>
        <dbReference type="ARBA" id="ARBA00004496"/>
    </source>
</evidence>
<dbReference type="Pfam" id="PF14484">
    <property type="entry name" value="FISNA"/>
    <property type="match status" value="1"/>
</dbReference>
<feature type="non-terminal residue" evidence="9">
    <location>
        <position position="1"/>
    </location>
</feature>
<organism evidence="9 10">
    <name type="scientific">Electrophorus voltai</name>
    <dbReference type="NCBI Taxonomy" id="2609070"/>
    <lineage>
        <taxon>Eukaryota</taxon>
        <taxon>Metazoa</taxon>
        <taxon>Chordata</taxon>
        <taxon>Craniata</taxon>
        <taxon>Vertebrata</taxon>
        <taxon>Euteleostomi</taxon>
        <taxon>Actinopterygii</taxon>
        <taxon>Neopterygii</taxon>
        <taxon>Teleostei</taxon>
        <taxon>Ostariophysi</taxon>
        <taxon>Gymnotiformes</taxon>
        <taxon>Gymnotoidei</taxon>
        <taxon>Gymnotidae</taxon>
        <taxon>Electrophorus</taxon>
    </lineage>
</organism>